<name>A0A2U1KH19_ARTAN</name>
<keyword evidence="4" id="KW-1185">Reference proteome</keyword>
<protein>
    <submittedName>
        <fullName evidence="3">Nucleic acid-binding, OB-fold protein</fullName>
    </submittedName>
</protein>
<evidence type="ECO:0000313" key="4">
    <source>
        <dbReference type="Proteomes" id="UP000245207"/>
    </source>
</evidence>
<evidence type="ECO:0000313" key="3">
    <source>
        <dbReference type="EMBL" id="PWA35988.1"/>
    </source>
</evidence>
<dbReference type="InterPro" id="IPR012340">
    <property type="entry name" value="NA-bd_OB-fold"/>
</dbReference>
<evidence type="ECO:0000259" key="2">
    <source>
        <dbReference type="Pfam" id="PF08646"/>
    </source>
</evidence>
<evidence type="ECO:0000256" key="1">
    <source>
        <dbReference type="SAM" id="MobiDB-lite"/>
    </source>
</evidence>
<feature type="domain" description="Replication factor A C-terminal" evidence="2">
    <location>
        <begin position="103"/>
        <end position="218"/>
    </location>
</feature>
<dbReference type="InterPro" id="IPR013955">
    <property type="entry name" value="Rep_factor-A_C"/>
</dbReference>
<dbReference type="SUPFAM" id="SSF50249">
    <property type="entry name" value="Nucleic acid-binding proteins"/>
    <property type="match status" value="2"/>
</dbReference>
<proteinExistence type="predicted"/>
<dbReference type="PANTHER" id="PTHR47165">
    <property type="entry name" value="OS03G0429900 PROTEIN"/>
    <property type="match status" value="1"/>
</dbReference>
<feature type="region of interest" description="Disordered" evidence="1">
    <location>
        <begin position="237"/>
        <end position="350"/>
    </location>
</feature>
<dbReference type="EMBL" id="PKPP01018994">
    <property type="protein sequence ID" value="PWA35988.1"/>
    <property type="molecule type" value="Genomic_DNA"/>
</dbReference>
<sequence length="350" mass="39545">MKTQSFQRKIEIQNLNGNSIELTLWGHLAETFNKEGIDALEKPIIIAVSSCKVSRFRNLFNLNPPLQVIRQPFKDKEKEKTRNRFPLARLLQQIPKTYTGVRFTSEATITGLSTTREWYYKSCDTCPLKTEKNEDVYQCKVHGPVANPINRYNFKAYITDNTQTVMVTFFSPKANDIVGIDCESLLKSLENPDPKDFPDKITAIIGQRHIFQFHYNTNNNQGPPDFVFNEILDKPDTPKTLEAKAPGPHTEVKTEEPIEFGQSSKPLTISDKCFSDVPATSNPGDAKPEQETATTEREMVSVTGHTTTPPTPATTQTSSKASASETTHQKTAKRELFQDKPTDMKKKKKE</sequence>
<gene>
    <name evidence="3" type="ORF">CTI12_AA604370</name>
</gene>
<dbReference type="Pfam" id="PF08646">
    <property type="entry name" value="Rep_fac-A_C"/>
    <property type="match status" value="1"/>
</dbReference>
<dbReference type="Proteomes" id="UP000245207">
    <property type="component" value="Unassembled WGS sequence"/>
</dbReference>
<dbReference type="AlphaFoldDB" id="A0A2U1KH19"/>
<feature type="compositionally biased region" description="Basic and acidic residues" evidence="1">
    <location>
        <begin position="286"/>
        <end position="299"/>
    </location>
</feature>
<accession>A0A2U1KH19</accession>
<feature type="compositionally biased region" description="Low complexity" evidence="1">
    <location>
        <begin position="301"/>
        <end position="326"/>
    </location>
</feature>
<dbReference type="PANTHER" id="PTHR47165:SF4">
    <property type="entry name" value="OS03G0429900 PROTEIN"/>
    <property type="match status" value="1"/>
</dbReference>
<dbReference type="OrthoDB" id="1751331at2759"/>
<organism evidence="3 4">
    <name type="scientific">Artemisia annua</name>
    <name type="common">Sweet wormwood</name>
    <dbReference type="NCBI Taxonomy" id="35608"/>
    <lineage>
        <taxon>Eukaryota</taxon>
        <taxon>Viridiplantae</taxon>
        <taxon>Streptophyta</taxon>
        <taxon>Embryophyta</taxon>
        <taxon>Tracheophyta</taxon>
        <taxon>Spermatophyta</taxon>
        <taxon>Magnoliopsida</taxon>
        <taxon>eudicotyledons</taxon>
        <taxon>Gunneridae</taxon>
        <taxon>Pentapetalae</taxon>
        <taxon>asterids</taxon>
        <taxon>campanulids</taxon>
        <taxon>Asterales</taxon>
        <taxon>Asteraceae</taxon>
        <taxon>Asteroideae</taxon>
        <taxon>Anthemideae</taxon>
        <taxon>Artemisiinae</taxon>
        <taxon>Artemisia</taxon>
    </lineage>
</organism>
<reference evidence="3 4" key="1">
    <citation type="journal article" date="2018" name="Mol. Plant">
        <title>The genome of Artemisia annua provides insight into the evolution of Asteraceae family and artemisinin biosynthesis.</title>
        <authorList>
            <person name="Shen Q."/>
            <person name="Zhang L."/>
            <person name="Liao Z."/>
            <person name="Wang S."/>
            <person name="Yan T."/>
            <person name="Shi P."/>
            <person name="Liu M."/>
            <person name="Fu X."/>
            <person name="Pan Q."/>
            <person name="Wang Y."/>
            <person name="Lv Z."/>
            <person name="Lu X."/>
            <person name="Zhang F."/>
            <person name="Jiang W."/>
            <person name="Ma Y."/>
            <person name="Chen M."/>
            <person name="Hao X."/>
            <person name="Li L."/>
            <person name="Tang Y."/>
            <person name="Lv G."/>
            <person name="Zhou Y."/>
            <person name="Sun X."/>
            <person name="Brodelius P.E."/>
            <person name="Rose J.K.C."/>
            <person name="Tang K."/>
        </authorList>
    </citation>
    <scope>NUCLEOTIDE SEQUENCE [LARGE SCALE GENOMIC DNA]</scope>
    <source>
        <strain evidence="4">cv. Huhao1</strain>
        <tissue evidence="3">Leaf</tissue>
    </source>
</reference>
<dbReference type="Gene3D" id="2.40.50.140">
    <property type="entry name" value="Nucleic acid-binding proteins"/>
    <property type="match status" value="2"/>
</dbReference>
<feature type="compositionally biased region" description="Basic and acidic residues" evidence="1">
    <location>
        <begin position="332"/>
        <end position="344"/>
    </location>
</feature>
<comment type="caution">
    <text evidence="3">The sequence shown here is derived from an EMBL/GenBank/DDBJ whole genome shotgun (WGS) entry which is preliminary data.</text>
</comment>